<keyword evidence="4" id="KW-1185">Reference proteome</keyword>
<dbReference type="SUPFAM" id="SSF82199">
    <property type="entry name" value="SET domain"/>
    <property type="match status" value="1"/>
</dbReference>
<protein>
    <recommendedName>
        <fullName evidence="2">SET domain-containing protein</fullName>
    </recommendedName>
</protein>
<evidence type="ECO:0000256" key="1">
    <source>
        <dbReference type="SAM" id="MobiDB-lite"/>
    </source>
</evidence>
<organism evidence="3 4">
    <name type="scientific">Sclerotinia nivalis</name>
    <dbReference type="NCBI Taxonomy" id="352851"/>
    <lineage>
        <taxon>Eukaryota</taxon>
        <taxon>Fungi</taxon>
        <taxon>Dikarya</taxon>
        <taxon>Ascomycota</taxon>
        <taxon>Pezizomycotina</taxon>
        <taxon>Leotiomycetes</taxon>
        <taxon>Helotiales</taxon>
        <taxon>Sclerotiniaceae</taxon>
        <taxon>Sclerotinia</taxon>
    </lineage>
</organism>
<sequence>MTSSKEDLTLQANDPKVEIDPSIIESEMATLEISSDADRLTQQRKTERNRRKKLNARKNKTEKSRQESEEQQELGSTSQDPGLSLPAGNRSTSYPRESDRLDGKASSDGVVGSSTLTKKGTGVYFSNSIFEIKPSPGKGLGVFAARDIKKGTEILREAPLMKCGTDWLLKEASFMSMSEEKKSIFMSLHGHCKCTEKPCRETPLMKIYDVNSFDIINDKPERTNYIYHFASRFNHECLPNMARGNTKDGDVVFCAVREGRN</sequence>
<proteinExistence type="predicted"/>
<accession>A0A9X0AC76</accession>
<reference evidence="3" key="1">
    <citation type="submission" date="2022-11" db="EMBL/GenBank/DDBJ databases">
        <title>Genome Resource of Sclerotinia nivalis Strain SnTB1, a Plant Pathogen Isolated from American Ginseng.</title>
        <authorList>
            <person name="Fan S."/>
        </authorList>
    </citation>
    <scope>NUCLEOTIDE SEQUENCE</scope>
    <source>
        <strain evidence="3">SnTB1</strain>
    </source>
</reference>
<feature type="compositionally biased region" description="Basic residues" evidence="1">
    <location>
        <begin position="47"/>
        <end position="58"/>
    </location>
</feature>
<feature type="domain" description="SET" evidence="2">
    <location>
        <begin position="128"/>
        <end position="261"/>
    </location>
</feature>
<comment type="caution">
    <text evidence="3">The sequence shown here is derived from an EMBL/GenBank/DDBJ whole genome shotgun (WGS) entry which is preliminary data.</text>
</comment>
<feature type="compositionally biased region" description="Basic and acidic residues" evidence="1">
    <location>
        <begin position="36"/>
        <end position="46"/>
    </location>
</feature>
<name>A0A9X0AC76_9HELO</name>
<dbReference type="Gene3D" id="2.170.270.10">
    <property type="entry name" value="SET domain"/>
    <property type="match status" value="1"/>
</dbReference>
<dbReference type="InterPro" id="IPR046341">
    <property type="entry name" value="SET_dom_sf"/>
</dbReference>
<feature type="region of interest" description="Disordered" evidence="1">
    <location>
        <begin position="1"/>
        <end position="113"/>
    </location>
</feature>
<dbReference type="InterPro" id="IPR001214">
    <property type="entry name" value="SET_dom"/>
</dbReference>
<dbReference type="PANTHER" id="PTHR47332:SF4">
    <property type="entry name" value="SET DOMAIN-CONTAINING PROTEIN 5"/>
    <property type="match status" value="1"/>
</dbReference>
<feature type="compositionally biased region" description="Basic and acidic residues" evidence="1">
    <location>
        <begin position="59"/>
        <end position="68"/>
    </location>
</feature>
<evidence type="ECO:0000313" key="4">
    <source>
        <dbReference type="Proteomes" id="UP001152300"/>
    </source>
</evidence>
<dbReference type="Pfam" id="PF00856">
    <property type="entry name" value="SET"/>
    <property type="match status" value="1"/>
</dbReference>
<dbReference type="InterPro" id="IPR053185">
    <property type="entry name" value="SET_domain_protein"/>
</dbReference>
<dbReference type="PANTHER" id="PTHR47332">
    <property type="entry name" value="SET DOMAIN-CONTAINING PROTEIN 5"/>
    <property type="match status" value="1"/>
</dbReference>
<feature type="compositionally biased region" description="Basic and acidic residues" evidence="1">
    <location>
        <begin position="96"/>
        <end position="105"/>
    </location>
</feature>
<gene>
    <name evidence="3" type="ORF">OCU04_010504</name>
</gene>
<evidence type="ECO:0000313" key="3">
    <source>
        <dbReference type="EMBL" id="KAJ8060155.1"/>
    </source>
</evidence>
<dbReference type="PROSITE" id="PS50280">
    <property type="entry name" value="SET"/>
    <property type="match status" value="1"/>
</dbReference>
<dbReference type="AlphaFoldDB" id="A0A9X0AC76"/>
<dbReference type="OrthoDB" id="265717at2759"/>
<dbReference type="Proteomes" id="UP001152300">
    <property type="component" value="Unassembled WGS sequence"/>
</dbReference>
<evidence type="ECO:0000259" key="2">
    <source>
        <dbReference type="PROSITE" id="PS50280"/>
    </source>
</evidence>
<dbReference type="EMBL" id="JAPEIS010000013">
    <property type="protein sequence ID" value="KAJ8060155.1"/>
    <property type="molecule type" value="Genomic_DNA"/>
</dbReference>